<evidence type="ECO:0000313" key="4">
    <source>
        <dbReference type="Proteomes" id="UP000251314"/>
    </source>
</evidence>
<reference evidence="2" key="2">
    <citation type="submission" date="2021-01" db="EMBL/GenBank/DDBJ databases">
        <title>Phytophthora aleatoria, a newly-described species from Pinus radiata is distinct from Phytophthora cactorum isolates based on comparative genomics.</title>
        <authorList>
            <person name="Mcdougal R."/>
            <person name="Panda P."/>
            <person name="Williams N."/>
            <person name="Studholme D.J."/>
        </authorList>
    </citation>
    <scope>NUCLEOTIDE SEQUENCE</scope>
    <source>
        <strain evidence="2">NZFS 3830</strain>
    </source>
</reference>
<protein>
    <submittedName>
        <fullName evidence="3">Uncharacterized protein</fullName>
    </submittedName>
</protein>
<name>A0A329S352_9STRA</name>
<dbReference type="VEuPathDB" id="FungiDB:PC110_g12504"/>
<reference evidence="3 4" key="1">
    <citation type="submission" date="2018-01" db="EMBL/GenBank/DDBJ databases">
        <title>Draft genome of the strawberry crown rot pathogen Phytophthora cactorum.</title>
        <authorList>
            <person name="Armitage A.D."/>
            <person name="Lysoe E."/>
            <person name="Nellist C.F."/>
            <person name="Harrison R.J."/>
            <person name="Brurberg M.B."/>
        </authorList>
    </citation>
    <scope>NUCLEOTIDE SEQUENCE [LARGE SCALE GENOMIC DNA]</scope>
    <source>
        <strain evidence="3 4">10300</strain>
    </source>
</reference>
<comment type="caution">
    <text evidence="3">The sequence shown here is derived from an EMBL/GenBank/DDBJ whole genome shotgun (WGS) entry which is preliminary data.</text>
</comment>
<dbReference type="EMBL" id="JAENGZ010000180">
    <property type="protein sequence ID" value="KAG6966237.1"/>
    <property type="molecule type" value="Genomic_DNA"/>
</dbReference>
<evidence type="ECO:0000256" key="1">
    <source>
        <dbReference type="SAM" id="MobiDB-lite"/>
    </source>
</evidence>
<feature type="region of interest" description="Disordered" evidence="1">
    <location>
        <begin position="77"/>
        <end position="112"/>
    </location>
</feature>
<dbReference type="EMBL" id="MJFZ01000336">
    <property type="protein sequence ID" value="RAW31129.1"/>
    <property type="molecule type" value="Genomic_DNA"/>
</dbReference>
<proteinExistence type="predicted"/>
<dbReference type="OrthoDB" id="127648at2759"/>
<evidence type="ECO:0000313" key="3">
    <source>
        <dbReference type="EMBL" id="RAW31129.1"/>
    </source>
</evidence>
<organism evidence="3 4">
    <name type="scientific">Phytophthora cactorum</name>
    <dbReference type="NCBI Taxonomy" id="29920"/>
    <lineage>
        <taxon>Eukaryota</taxon>
        <taxon>Sar</taxon>
        <taxon>Stramenopiles</taxon>
        <taxon>Oomycota</taxon>
        <taxon>Peronosporomycetes</taxon>
        <taxon>Peronosporales</taxon>
        <taxon>Peronosporaceae</taxon>
        <taxon>Phytophthora</taxon>
    </lineage>
</organism>
<feature type="region of interest" description="Disordered" evidence="1">
    <location>
        <begin position="534"/>
        <end position="553"/>
    </location>
</feature>
<accession>A0A329S352</accession>
<gene>
    <name evidence="2" type="ORF">JG687_00004961</name>
    <name evidence="3" type="ORF">PC110_g12504</name>
</gene>
<keyword evidence="4" id="KW-1185">Reference proteome</keyword>
<dbReference type="Proteomes" id="UP000688947">
    <property type="component" value="Unassembled WGS sequence"/>
</dbReference>
<sequence length="564" mass="63391">MPTRAWRSEEDLVNALESCTRELGALCGGLEVQQLQDDCENPDEDVDVGSDTLASLEEVASECAALLACLEAGEIGSDEEVEDEGMNSAVTDSNHEKDQQQPQEEESDVPSHLEAGLAHELDSFADELNEFLARLRVPTTEENTVGVKASTAPFIIDTVKLPDEEVKPCCTDNEENSNASVAPVATGIAAAIKQGNVPTDNYDGNVAVVGADEANLFFIENTVDETDEHKWQNCTENEENPSASAAGVDINAGRVAAADNDRADSSRKNEVFSERTKKAITLHVKRLALQKQRRCRSGNRVWFSTKQQEAPEQERVQGVKVAWPSFQSSSFQQHIMRQQFARRRVKKIKDAQRLVEAARLKGSKPISYHSKRNDHKSSKQSATYLDRFKPSCVHFEAPNVSEPRYLCAVYLYDLRRLGTTYITFSSLSQLAQRVRARFAIEEVVTIYREVTELVFPQSDSMYRNNRKRHVKRQQRVSTLEQINDGDTLCVTQNAYDDMTILCDWIKQRQRIVHDFQYEVRQPRTDVSLAFTDENSIPSKPKVNNKPKLWDSNGRSIGVQAKEIS</sequence>
<evidence type="ECO:0000313" key="2">
    <source>
        <dbReference type="EMBL" id="KAG6966237.1"/>
    </source>
</evidence>
<dbReference type="AlphaFoldDB" id="A0A329S352"/>
<dbReference type="Proteomes" id="UP000251314">
    <property type="component" value="Unassembled WGS sequence"/>
</dbReference>